<dbReference type="AlphaFoldDB" id="X8DM81"/>
<sequence>MTWQRLSPRMLLVHPVHELLRQLPLLVGGIVLGSTTGNPAWALAALG</sequence>
<dbReference type="EMBL" id="JAOB01000013">
    <property type="protein sequence ID" value="EUA68773.1"/>
    <property type="molecule type" value="Genomic_DNA"/>
</dbReference>
<gene>
    <name evidence="1" type="ORF">I553_1961</name>
</gene>
<reference evidence="1" key="1">
    <citation type="submission" date="2014-01" db="EMBL/GenBank/DDBJ databases">
        <authorList>
            <person name="Brown-Elliot B."/>
            <person name="Wallace R."/>
            <person name="Lenaerts A."/>
            <person name="Ordway D."/>
            <person name="DeGroote M.A."/>
            <person name="Parker T."/>
            <person name="Sizemore C."/>
            <person name="Tallon L.J."/>
            <person name="Sadzewicz L.K."/>
            <person name="Sengamalay N."/>
            <person name="Fraser C.M."/>
            <person name="Hine E."/>
            <person name="Shefchek K.A."/>
            <person name="Das S.P."/>
            <person name="Tettelin H."/>
        </authorList>
    </citation>
    <scope>NUCLEOTIDE SEQUENCE [LARGE SCALE GENOMIC DNA]</scope>
    <source>
        <strain evidence="1">4042</strain>
    </source>
</reference>
<accession>X8DM81</accession>
<name>X8DM81_MYCXE</name>
<keyword evidence="1" id="KW-0472">Membrane</keyword>
<evidence type="ECO:0000313" key="1">
    <source>
        <dbReference type="EMBL" id="EUA68773.1"/>
    </source>
</evidence>
<organism evidence="1">
    <name type="scientific">Mycobacterium xenopi 4042</name>
    <dbReference type="NCBI Taxonomy" id="1299334"/>
    <lineage>
        <taxon>Bacteria</taxon>
        <taxon>Bacillati</taxon>
        <taxon>Actinomycetota</taxon>
        <taxon>Actinomycetes</taxon>
        <taxon>Mycobacteriales</taxon>
        <taxon>Mycobacteriaceae</taxon>
        <taxon>Mycobacterium</taxon>
    </lineage>
</organism>
<comment type="caution">
    <text evidence="1">The sequence shown here is derived from an EMBL/GenBank/DDBJ whole genome shotgun (WGS) entry which is preliminary data.</text>
</comment>
<dbReference type="PATRIC" id="fig|1299334.3.peg.1454"/>
<protein>
    <submittedName>
        <fullName evidence="1">Transmembrane domain protein</fullName>
    </submittedName>
</protein>
<keyword evidence="1" id="KW-0812">Transmembrane</keyword>
<proteinExistence type="predicted"/>